<dbReference type="RefSeq" id="WP_141580739.1">
    <property type="nucleotide sequence ID" value="NZ_SPAZ01000041.1"/>
</dbReference>
<evidence type="ECO:0000256" key="1">
    <source>
        <dbReference type="SAM" id="MobiDB-lite"/>
    </source>
</evidence>
<protein>
    <submittedName>
        <fullName evidence="2">Uncharacterized protein</fullName>
    </submittedName>
</protein>
<evidence type="ECO:0000313" key="2">
    <source>
        <dbReference type="EMBL" id="TQE38797.1"/>
    </source>
</evidence>
<sequence length="343" mass="36430">MTSPIDQLLARARLVDEPYTPEEINAAAERIAARTAVRRAGPHLAERPATEPEGPQGGAARDLRTLCETAVMSSGALASLKRFVAPALPEPPAARVLGCILQLTEQEDSARFWWQYAAGAGDSAATYCLYLHHMAHGEEPEAEWWHTQAAAGAVGDRGRSAAGPQDLAATLRVLRGLKETGEPALALAARAAQVGAVLNYVPAAVSYVDDDLDLPLPDADFADRITSLTASPPTEARPQRPRTTTLLSEPHIRPTASSCATAARPAALTHQPSVTPATPSRWRWNDSGGAFGYRQRVGAGDLAAEARRQHAMQAFWQHCEKCADCDPAGIPCPAHTALCPGPP</sequence>
<comment type="caution">
    <text evidence="2">The sequence shown here is derived from an EMBL/GenBank/DDBJ whole genome shotgun (WGS) entry which is preliminary data.</text>
</comment>
<reference evidence="2 3" key="1">
    <citation type="submission" date="2019-03" db="EMBL/GenBank/DDBJ databases">
        <title>Comparative genomic analyses of the sweetpotato soil rot pathogen, Streptomyces ipomoeae.</title>
        <authorList>
            <person name="Ruschel Soares N."/>
            <person name="Badger J.H."/>
            <person name="Huguet-Tapia J.C."/>
            <person name="Clark C.A."/>
            <person name="Pettis G.S."/>
        </authorList>
    </citation>
    <scope>NUCLEOTIDE SEQUENCE [LARGE SCALE GENOMIC DNA]</scope>
    <source>
        <strain evidence="2 3">88-35</strain>
    </source>
</reference>
<feature type="region of interest" description="Disordered" evidence="1">
    <location>
        <begin position="228"/>
        <end position="247"/>
    </location>
</feature>
<gene>
    <name evidence="2" type="ORF">Sipo8835_03915</name>
</gene>
<dbReference type="EMBL" id="SPAZ01000041">
    <property type="protein sequence ID" value="TQE38797.1"/>
    <property type="molecule type" value="Genomic_DNA"/>
</dbReference>
<organism evidence="2 3">
    <name type="scientific">Streptomyces ipomoeae</name>
    <dbReference type="NCBI Taxonomy" id="103232"/>
    <lineage>
        <taxon>Bacteria</taxon>
        <taxon>Bacillati</taxon>
        <taxon>Actinomycetota</taxon>
        <taxon>Actinomycetes</taxon>
        <taxon>Kitasatosporales</taxon>
        <taxon>Streptomycetaceae</taxon>
        <taxon>Streptomyces</taxon>
    </lineage>
</organism>
<evidence type="ECO:0000313" key="3">
    <source>
        <dbReference type="Proteomes" id="UP000318720"/>
    </source>
</evidence>
<name>A0AAE8W6M0_9ACTN</name>
<dbReference type="AlphaFoldDB" id="A0AAE8W6M0"/>
<dbReference type="Proteomes" id="UP000318720">
    <property type="component" value="Unassembled WGS sequence"/>
</dbReference>
<proteinExistence type="predicted"/>
<accession>A0AAE8W6M0</accession>